<reference evidence="1 2" key="1">
    <citation type="submission" date="2020-06" db="EMBL/GenBank/DDBJ databases">
        <title>Reclassification of Facklamia ignava, Facklamia soureckii and Facklami tabacinasalis as Falseniella iganva gen. nov., comb. nov., Hutsoniella ignava gen. nov., comb. nov., and Ruoffia tabacinasalis gen. nov., comb. nov and description of Ruoffia haltotolerans sp. nov., isolated from hypersaline Inland Sea of Qatar.</title>
        <authorList>
            <person name="Fotedar R."/>
            <person name="Sankaranarayanan K."/>
            <person name="Lawson P."/>
            <person name="Caldwell M."/>
            <person name="Zeyara A."/>
            <person name="Al Malki A."/>
            <person name="Ali M."/>
        </authorList>
    </citation>
    <scope>NUCLEOTIDE SEQUENCE [LARGE SCALE GENOMIC DNA]</scope>
    <source>
        <strain evidence="1 2">INB8</strain>
    </source>
</reference>
<dbReference type="Proteomes" id="UP000571018">
    <property type="component" value="Unassembled WGS sequence"/>
</dbReference>
<evidence type="ECO:0000313" key="2">
    <source>
        <dbReference type="Proteomes" id="UP000571018"/>
    </source>
</evidence>
<comment type="caution">
    <text evidence="1">The sequence shown here is derived from an EMBL/GenBank/DDBJ whole genome shotgun (WGS) entry which is preliminary data.</text>
</comment>
<protein>
    <submittedName>
        <fullName evidence="1">Uncharacterized protein</fullName>
    </submittedName>
</protein>
<sequence>MSHDINRSDSFDIDYIPALVVIGETVIKEPIAHNWFMKNLIIFANHQQ</sequence>
<dbReference type="EMBL" id="JACAOA010000017">
    <property type="protein sequence ID" value="MBA5729549.1"/>
    <property type="molecule type" value="Genomic_DNA"/>
</dbReference>
<gene>
    <name evidence="1" type="ORF">HW423_07100</name>
</gene>
<dbReference type="AlphaFoldDB" id="A0A839A5S9"/>
<organism evidence="1 2">
    <name type="scientific">Ruoffia halotolerans</name>
    <dbReference type="NCBI Taxonomy" id="2748684"/>
    <lineage>
        <taxon>Bacteria</taxon>
        <taxon>Bacillati</taxon>
        <taxon>Bacillota</taxon>
        <taxon>Bacilli</taxon>
        <taxon>Lactobacillales</taxon>
        <taxon>Aerococcaceae</taxon>
        <taxon>Ruoffia</taxon>
    </lineage>
</organism>
<keyword evidence="2" id="KW-1185">Reference proteome</keyword>
<evidence type="ECO:0000313" key="1">
    <source>
        <dbReference type="EMBL" id="MBA5729549.1"/>
    </source>
</evidence>
<name>A0A839A5S9_9LACT</name>
<accession>A0A839A5S9</accession>
<dbReference type="RefSeq" id="WP_218931242.1">
    <property type="nucleotide sequence ID" value="NZ_JACAOA010000017.1"/>
</dbReference>
<proteinExistence type="predicted"/>